<protein>
    <recommendedName>
        <fullName evidence="4">Transmembrane protein</fullName>
    </recommendedName>
</protein>
<proteinExistence type="predicted"/>
<feature type="region of interest" description="Disordered" evidence="1">
    <location>
        <begin position="27"/>
        <end position="50"/>
    </location>
</feature>
<evidence type="ECO:0000256" key="2">
    <source>
        <dbReference type="SAM" id="SignalP"/>
    </source>
</evidence>
<feature type="signal peptide" evidence="2">
    <location>
        <begin position="1"/>
        <end position="23"/>
    </location>
</feature>
<name>A0A7R9PQL4_TIMGE</name>
<organism evidence="3">
    <name type="scientific">Timema genevievae</name>
    <name type="common">Walking stick</name>
    <dbReference type="NCBI Taxonomy" id="629358"/>
    <lineage>
        <taxon>Eukaryota</taxon>
        <taxon>Metazoa</taxon>
        <taxon>Ecdysozoa</taxon>
        <taxon>Arthropoda</taxon>
        <taxon>Hexapoda</taxon>
        <taxon>Insecta</taxon>
        <taxon>Pterygota</taxon>
        <taxon>Neoptera</taxon>
        <taxon>Polyneoptera</taxon>
        <taxon>Phasmatodea</taxon>
        <taxon>Timematodea</taxon>
        <taxon>Timematoidea</taxon>
        <taxon>Timematidae</taxon>
        <taxon>Timema</taxon>
    </lineage>
</organism>
<sequence>MFISSLTLTAVVLACVSFFVVRASTTTPTNGTASSLHPHPSSAKKHPPSAASGLKIKNFIATDALYDGEQEKRIHYNGVTAKETSVSAGPMDGNMRNLSTLDLTCKRAIETCQRLSSLVRELQKPVNVLSSLVRELQKPVNA</sequence>
<dbReference type="AlphaFoldDB" id="A0A7R9PQL4"/>
<reference evidence="3" key="1">
    <citation type="submission" date="2020-11" db="EMBL/GenBank/DDBJ databases">
        <authorList>
            <person name="Tran Van P."/>
        </authorList>
    </citation>
    <scope>NUCLEOTIDE SEQUENCE</scope>
</reference>
<dbReference type="EMBL" id="OE843804">
    <property type="protein sequence ID" value="CAD7603939.1"/>
    <property type="molecule type" value="Genomic_DNA"/>
</dbReference>
<keyword evidence="2" id="KW-0732">Signal</keyword>
<accession>A0A7R9PQL4</accession>
<feature type="chain" id="PRO_5031318497" description="Transmembrane protein" evidence="2">
    <location>
        <begin position="24"/>
        <end position="142"/>
    </location>
</feature>
<gene>
    <name evidence="3" type="ORF">TGEB3V08_LOCUS8967</name>
</gene>
<evidence type="ECO:0000256" key="1">
    <source>
        <dbReference type="SAM" id="MobiDB-lite"/>
    </source>
</evidence>
<evidence type="ECO:0008006" key="4">
    <source>
        <dbReference type="Google" id="ProtNLM"/>
    </source>
</evidence>
<evidence type="ECO:0000313" key="3">
    <source>
        <dbReference type="EMBL" id="CAD7603939.1"/>
    </source>
</evidence>